<gene>
    <name evidence="2" type="ORF">P0M35_04055</name>
</gene>
<dbReference type="EMBL" id="JARGDL010000003">
    <property type="protein sequence ID" value="MDF1611312.1"/>
    <property type="molecule type" value="Genomic_DNA"/>
</dbReference>
<keyword evidence="1" id="KW-0472">Membrane</keyword>
<reference evidence="2" key="1">
    <citation type="submission" date="2023-03" db="EMBL/GenBank/DDBJ databases">
        <title>Stygiobacter electus gen. nov., sp. nov., facultatively anaerobic thermotolerant bacterium of the class Ignavibacteria from a well of Yessentuki mineral water deposit.</title>
        <authorList>
            <person name="Podosokorskaya O.A."/>
            <person name="Elcheninov A.G."/>
            <person name="Petrova N.F."/>
            <person name="Zavarzina D.G."/>
            <person name="Kublanov I.V."/>
            <person name="Merkel A.Y."/>
        </authorList>
    </citation>
    <scope>NUCLEOTIDE SEQUENCE</scope>
    <source>
        <strain evidence="2">09-Me</strain>
    </source>
</reference>
<comment type="caution">
    <text evidence="2">The sequence shown here is derived from an EMBL/GenBank/DDBJ whole genome shotgun (WGS) entry which is preliminary data.</text>
</comment>
<evidence type="ECO:0008006" key="4">
    <source>
        <dbReference type="Google" id="ProtNLM"/>
    </source>
</evidence>
<keyword evidence="3" id="KW-1185">Reference proteome</keyword>
<evidence type="ECO:0000313" key="3">
    <source>
        <dbReference type="Proteomes" id="UP001221302"/>
    </source>
</evidence>
<accession>A0AAE3TDD2</accession>
<dbReference type="RefSeq" id="WP_321535078.1">
    <property type="nucleotide sequence ID" value="NZ_JARGDL010000003.1"/>
</dbReference>
<protein>
    <recommendedName>
        <fullName evidence="4">Fimbrial assembly protein</fullName>
    </recommendedName>
</protein>
<keyword evidence="1" id="KW-1133">Transmembrane helix</keyword>
<evidence type="ECO:0000256" key="1">
    <source>
        <dbReference type="SAM" id="Phobius"/>
    </source>
</evidence>
<dbReference type="AlphaFoldDB" id="A0AAE3TDD2"/>
<feature type="transmembrane region" description="Helical" evidence="1">
    <location>
        <begin position="359"/>
        <end position="379"/>
    </location>
</feature>
<sequence length="523" mass="59544">MKPIVFLYCEGTDTKLVVMSKDKDGVKILKTASLTMTHSLRFSETTSRHEALAEIESSSLSEDLSFDSLEAYSGDITPSKTENVSDVSLLHSALADLNVTKLDYIPILTEPVVNYHAYEGLNEKNKKKLIQAVRNDLSVSKGLNIEPDMIDVFEVNDKTLLGVYLDGELSCVGLVNQLANYNQKRFLKIPTIKTAELPLAYFVSKSSKFFPEDFSLIVYIGKEYSKLIFLEGQKLKHIGSTLDIGTKNLHTYDVYFSKILLEMENGGIPKLDNIIICGEDRSENLILSFYGTFPEANVTELKFENFDTSRLNEEEVKNLALYAVPLSVGVEYFDELDKLHKGVNFLPKFVLENQKAFQFAWHGYALIPLLFVATFYFTFDILKNIKEMKDLDLEIERLKQRQLENQALVEQITPLDAKINAFDATQAILDSASVGAGIWNKNFTRLCDFMERRRSFWISKIEPVAADELKISGYSLTRSVLTEFAEENPTSIIRNINYESLREKDAFSFTMNYRMIEDTIKIK</sequence>
<proteinExistence type="predicted"/>
<keyword evidence="1" id="KW-0812">Transmembrane</keyword>
<organism evidence="2 3">
    <name type="scientific">Stygiobacter electus</name>
    <dbReference type="NCBI Taxonomy" id="3032292"/>
    <lineage>
        <taxon>Bacteria</taxon>
        <taxon>Pseudomonadati</taxon>
        <taxon>Ignavibacteriota</taxon>
        <taxon>Ignavibacteria</taxon>
        <taxon>Ignavibacteriales</taxon>
        <taxon>Melioribacteraceae</taxon>
        <taxon>Stygiobacter</taxon>
    </lineage>
</organism>
<evidence type="ECO:0000313" key="2">
    <source>
        <dbReference type="EMBL" id="MDF1611312.1"/>
    </source>
</evidence>
<name>A0AAE3TDD2_9BACT</name>
<dbReference type="Proteomes" id="UP001221302">
    <property type="component" value="Unassembled WGS sequence"/>
</dbReference>